<evidence type="ECO:0000256" key="1">
    <source>
        <dbReference type="SAM" id="MobiDB-lite"/>
    </source>
</evidence>
<feature type="compositionally biased region" description="Basic and acidic residues" evidence="1">
    <location>
        <begin position="262"/>
        <end position="283"/>
    </location>
</feature>
<dbReference type="EMBL" id="MTSL01000169">
    <property type="protein sequence ID" value="PJF17585.1"/>
    <property type="molecule type" value="Genomic_DNA"/>
</dbReference>
<dbReference type="GO" id="GO:0009966">
    <property type="term" value="P:regulation of signal transduction"/>
    <property type="evidence" value="ECO:0007669"/>
    <property type="project" value="InterPro"/>
</dbReference>
<gene>
    <name evidence="2" type="ORF">PSACC_02650</name>
</gene>
<sequence>MWEDRSLPALFGEAVSLYEEVERKYEQELYIRCVAIWEECERRVAALALFSSNETFEDLQTSSVRFLAVEYYLGKVLALHRSHDQTDRLLHLEMARAKLASFTARVRQYSLLDEETTLLMRPVEDPRLIREVKIARVKAESKLLLDGEDVERELSVIQIRLSSIEATTELESIDGELDLLRHHKAPLEAKPIKPVSPPTVSKITQPFVLVKDRQQVARDVFRPGHSLPTMTVDEYLNLERQRGGIISSTPDGPVIEEDEDCDKVSDRQNEKDRKFDIFKDDNPRGWGNTHNLG</sequence>
<dbReference type="OrthoDB" id="10261753at2759"/>
<evidence type="ECO:0008006" key="4">
    <source>
        <dbReference type="Google" id="ProtNLM"/>
    </source>
</evidence>
<dbReference type="GO" id="GO:0051721">
    <property type="term" value="F:protein phosphatase 2A binding"/>
    <property type="evidence" value="ECO:0007669"/>
    <property type="project" value="TreeGrafter"/>
</dbReference>
<accession>A0A2H9TIM4</accession>
<dbReference type="STRING" id="1246581.A0A2H9TIM4"/>
<name>A0A2H9TIM4_9FUNG</name>
<keyword evidence="3" id="KW-1185">Reference proteome</keyword>
<reference evidence="2 3" key="1">
    <citation type="submission" date="2016-10" db="EMBL/GenBank/DDBJ databases">
        <title>The genome of Paramicrosporidium saccamoebae is the missing link in understanding Cryptomycota and Microsporidia evolution.</title>
        <authorList>
            <person name="Quandt C.A."/>
            <person name="Beaudet D."/>
            <person name="Corsaro D."/>
            <person name="Michel R."/>
            <person name="Corradi N."/>
            <person name="James T."/>
        </authorList>
    </citation>
    <scope>NUCLEOTIDE SEQUENCE [LARGE SCALE GENOMIC DNA]</scope>
    <source>
        <strain evidence="2 3">KSL3</strain>
    </source>
</reference>
<dbReference type="GO" id="GO:0005829">
    <property type="term" value="C:cytosol"/>
    <property type="evidence" value="ECO:0007669"/>
    <property type="project" value="TreeGrafter"/>
</dbReference>
<evidence type="ECO:0000313" key="2">
    <source>
        <dbReference type="EMBL" id="PJF17585.1"/>
    </source>
</evidence>
<protein>
    <recommendedName>
        <fullName evidence="4">TAP42-like protein</fullName>
    </recommendedName>
</protein>
<evidence type="ECO:0000313" key="3">
    <source>
        <dbReference type="Proteomes" id="UP000240830"/>
    </source>
</evidence>
<dbReference type="InterPro" id="IPR038511">
    <property type="entry name" value="TAP42/TAP46-like_sf"/>
</dbReference>
<organism evidence="2 3">
    <name type="scientific">Paramicrosporidium saccamoebae</name>
    <dbReference type="NCBI Taxonomy" id="1246581"/>
    <lineage>
        <taxon>Eukaryota</taxon>
        <taxon>Fungi</taxon>
        <taxon>Fungi incertae sedis</taxon>
        <taxon>Cryptomycota</taxon>
        <taxon>Cryptomycota incertae sedis</taxon>
        <taxon>Paramicrosporidium</taxon>
    </lineage>
</organism>
<dbReference type="Pfam" id="PF04177">
    <property type="entry name" value="TAP42"/>
    <property type="match status" value="1"/>
</dbReference>
<dbReference type="Gene3D" id="1.25.40.540">
    <property type="entry name" value="TAP42-like family"/>
    <property type="match status" value="1"/>
</dbReference>
<dbReference type="GO" id="GO:0035303">
    <property type="term" value="P:regulation of dephosphorylation"/>
    <property type="evidence" value="ECO:0007669"/>
    <property type="project" value="TreeGrafter"/>
</dbReference>
<feature type="region of interest" description="Disordered" evidence="1">
    <location>
        <begin position="245"/>
        <end position="293"/>
    </location>
</feature>
<dbReference type="PANTHER" id="PTHR10933">
    <property type="entry name" value="IMMUNOGLOBULIN-BINDING PROTEIN 1"/>
    <property type="match status" value="1"/>
</dbReference>
<comment type="caution">
    <text evidence="2">The sequence shown here is derived from an EMBL/GenBank/DDBJ whole genome shotgun (WGS) entry which is preliminary data.</text>
</comment>
<proteinExistence type="predicted"/>
<dbReference type="PANTHER" id="PTHR10933:SF9">
    <property type="entry name" value="IMMUNOGLOBULIN-BINDING PROTEIN 1"/>
    <property type="match status" value="1"/>
</dbReference>
<dbReference type="InterPro" id="IPR007304">
    <property type="entry name" value="TAP46-like"/>
</dbReference>
<dbReference type="AlphaFoldDB" id="A0A2H9TIM4"/>
<dbReference type="Proteomes" id="UP000240830">
    <property type="component" value="Unassembled WGS sequence"/>
</dbReference>